<dbReference type="SUPFAM" id="SSF52058">
    <property type="entry name" value="L domain-like"/>
    <property type="match status" value="1"/>
</dbReference>
<sequence>MMDFVGPVLDIIIRLWDCCAHVRDYEENLSCLRDMASDLLGLWVDVSVKVQMAEDQHLRRLNEVNDWLVKVEAMQREVQAIQQRVAHAQETLAQEMPHAVVDEIPLEVTIVFSKLPWEDQFILPDLGEPEEAVLLKELECLEYLQDISIALFCFSSVQVLLNSPKLQRCIRHLRVLSPFTSTPHIILFSLLTKMQHLEVLSMSVSSPSSLDHVRKKGSPSSQCSITECIPMSSKLTEHGYIVGLRELSLEGCDMLNLNWLTRAQSLQLLRIYNCPSLEEVIGEEFGHSENVFSSLEIVDLDSLPKLRSICSQVLQFPCLKEICVADCPKLIKLPFDSNSARNSLKHINGQKSWWRKLQWEDEATRDHFASRYVPLRKIRKIR</sequence>
<organism evidence="4 5">
    <name type="scientific">Phaseolus angularis</name>
    <name type="common">Azuki bean</name>
    <name type="synonym">Vigna angularis</name>
    <dbReference type="NCBI Taxonomy" id="3914"/>
    <lineage>
        <taxon>Eukaryota</taxon>
        <taxon>Viridiplantae</taxon>
        <taxon>Streptophyta</taxon>
        <taxon>Embryophyta</taxon>
        <taxon>Tracheophyta</taxon>
        <taxon>Spermatophyta</taxon>
        <taxon>Magnoliopsida</taxon>
        <taxon>eudicotyledons</taxon>
        <taxon>Gunneridae</taxon>
        <taxon>Pentapetalae</taxon>
        <taxon>rosids</taxon>
        <taxon>fabids</taxon>
        <taxon>Fabales</taxon>
        <taxon>Fabaceae</taxon>
        <taxon>Papilionoideae</taxon>
        <taxon>50 kb inversion clade</taxon>
        <taxon>NPAAA clade</taxon>
        <taxon>indigoferoid/millettioid clade</taxon>
        <taxon>Phaseoleae</taxon>
        <taxon>Vigna</taxon>
    </lineage>
</organism>
<keyword evidence="1" id="KW-0611">Plant defense</keyword>
<dbReference type="Proteomes" id="UP000743370">
    <property type="component" value="Unassembled WGS sequence"/>
</dbReference>
<name>A0A8T0KYJ0_PHAAN</name>
<dbReference type="InterPro" id="IPR057135">
    <property type="entry name" value="At4g27190-like_LRR"/>
</dbReference>
<feature type="coiled-coil region" evidence="2">
    <location>
        <begin position="64"/>
        <end position="91"/>
    </location>
</feature>
<feature type="domain" description="Disease resistance protein At4g27190-like leucine-rich repeats" evidence="3">
    <location>
        <begin position="236"/>
        <end position="335"/>
    </location>
</feature>
<dbReference type="Gene3D" id="3.80.10.10">
    <property type="entry name" value="Ribonuclease Inhibitor"/>
    <property type="match status" value="1"/>
</dbReference>
<evidence type="ECO:0000256" key="1">
    <source>
        <dbReference type="ARBA" id="ARBA00022821"/>
    </source>
</evidence>
<protein>
    <recommendedName>
        <fullName evidence="3">Disease resistance protein At4g27190-like leucine-rich repeats domain-containing protein</fullName>
    </recommendedName>
</protein>
<dbReference type="Pfam" id="PF23247">
    <property type="entry name" value="LRR_RPS2"/>
    <property type="match status" value="1"/>
</dbReference>
<dbReference type="PANTHER" id="PTHR33463">
    <property type="entry name" value="NB-ARC DOMAIN-CONTAINING PROTEIN-RELATED"/>
    <property type="match status" value="1"/>
</dbReference>
<evidence type="ECO:0000256" key="2">
    <source>
        <dbReference type="SAM" id="Coils"/>
    </source>
</evidence>
<reference evidence="4 5" key="1">
    <citation type="submission" date="2020-05" db="EMBL/GenBank/DDBJ databases">
        <title>Vigna angularis (adzuki bean) Var. LongXiaoDou No. 4 denovo assembly.</title>
        <authorList>
            <person name="Xiang H."/>
        </authorList>
    </citation>
    <scope>NUCLEOTIDE SEQUENCE [LARGE SCALE GENOMIC DNA]</scope>
    <source>
        <tissue evidence="4">Leaf</tissue>
    </source>
</reference>
<comment type="caution">
    <text evidence="4">The sequence shown here is derived from an EMBL/GenBank/DDBJ whole genome shotgun (WGS) entry which is preliminary data.</text>
</comment>
<dbReference type="InterPro" id="IPR032675">
    <property type="entry name" value="LRR_dom_sf"/>
</dbReference>
<dbReference type="PANTHER" id="PTHR33463:SF218">
    <property type="entry name" value="DISEASE RESISTANCE PROTEIN RPS2-LIKE"/>
    <property type="match status" value="1"/>
</dbReference>
<dbReference type="InterPro" id="IPR050905">
    <property type="entry name" value="Plant_NBS-LRR"/>
</dbReference>
<keyword evidence="2" id="KW-0175">Coiled coil</keyword>
<evidence type="ECO:0000259" key="3">
    <source>
        <dbReference type="Pfam" id="PF23247"/>
    </source>
</evidence>
<dbReference type="AlphaFoldDB" id="A0A8T0KYJ0"/>
<gene>
    <name evidence="4" type="ORF">HKW66_Vig0112240</name>
</gene>
<proteinExistence type="predicted"/>
<dbReference type="EMBL" id="JABFOF010000002">
    <property type="protein sequence ID" value="KAG2404302.1"/>
    <property type="molecule type" value="Genomic_DNA"/>
</dbReference>
<accession>A0A8T0KYJ0</accession>
<evidence type="ECO:0000313" key="5">
    <source>
        <dbReference type="Proteomes" id="UP000743370"/>
    </source>
</evidence>
<evidence type="ECO:0000313" key="4">
    <source>
        <dbReference type="EMBL" id="KAG2404302.1"/>
    </source>
</evidence>